<sequence>MFDLWNMVEIGQRFELENELSKLTKQLEENSLRVFGTRQIDEGNNNWIMMLIKDMPFCYNWNHQGQFLPRSVSL</sequence>
<dbReference type="AlphaFoldDB" id="A0A3E0WK62"/>
<accession>A0A3E0WK62</accession>
<dbReference type="RefSeq" id="WP_116279552.1">
    <property type="nucleotide sequence ID" value="NZ_NFZX01000069.1"/>
</dbReference>
<gene>
    <name evidence="1" type="ORF">CAI16_18365</name>
</gene>
<name>A0A3E0WK62_9BACI</name>
<comment type="caution">
    <text evidence="1">The sequence shown here is derived from an EMBL/GenBank/DDBJ whole genome shotgun (WGS) entry which is preliminary data.</text>
</comment>
<proteinExistence type="predicted"/>
<dbReference type="Proteomes" id="UP000256488">
    <property type="component" value="Unassembled WGS sequence"/>
</dbReference>
<protein>
    <submittedName>
        <fullName evidence="1">Uncharacterized protein</fullName>
    </submittedName>
</protein>
<dbReference type="EMBL" id="NFZX01000069">
    <property type="protein sequence ID" value="RFA32315.1"/>
    <property type="molecule type" value="Genomic_DNA"/>
</dbReference>
<organism evidence="1 2">
    <name type="scientific">Virgibacillus dokdonensis</name>
    <dbReference type="NCBI Taxonomy" id="302167"/>
    <lineage>
        <taxon>Bacteria</taxon>
        <taxon>Bacillati</taxon>
        <taxon>Bacillota</taxon>
        <taxon>Bacilli</taxon>
        <taxon>Bacillales</taxon>
        <taxon>Bacillaceae</taxon>
        <taxon>Virgibacillus</taxon>
    </lineage>
</organism>
<evidence type="ECO:0000313" key="1">
    <source>
        <dbReference type="EMBL" id="RFA32315.1"/>
    </source>
</evidence>
<evidence type="ECO:0000313" key="2">
    <source>
        <dbReference type="Proteomes" id="UP000256488"/>
    </source>
</evidence>
<reference evidence="1 2" key="1">
    <citation type="submission" date="2017-05" db="EMBL/GenBank/DDBJ databases">
        <title>Virgibacillus sp. AK90 isolated from a saltern of Kakinada, India.</title>
        <authorList>
            <person name="Gupta V."/>
            <person name="Sidhu C."/>
            <person name="Korpole S."/>
            <person name="Pinnaka A.K."/>
        </authorList>
    </citation>
    <scope>NUCLEOTIDE SEQUENCE [LARGE SCALE GENOMIC DNA]</scope>
    <source>
        <strain evidence="1 2">AK90</strain>
    </source>
</reference>